<proteinExistence type="predicted"/>
<dbReference type="KEGG" id="plon:Pla110_16070"/>
<dbReference type="Proteomes" id="UP000317178">
    <property type="component" value="Chromosome"/>
</dbReference>
<evidence type="ECO:0000313" key="3">
    <source>
        <dbReference type="Proteomes" id="UP000317178"/>
    </source>
</evidence>
<gene>
    <name evidence="2" type="ORF">Pla110_16070</name>
</gene>
<keyword evidence="1" id="KW-1133">Transmembrane helix</keyword>
<keyword evidence="1" id="KW-0812">Transmembrane</keyword>
<organism evidence="2 3">
    <name type="scientific">Polystyrenella longa</name>
    <dbReference type="NCBI Taxonomy" id="2528007"/>
    <lineage>
        <taxon>Bacteria</taxon>
        <taxon>Pseudomonadati</taxon>
        <taxon>Planctomycetota</taxon>
        <taxon>Planctomycetia</taxon>
        <taxon>Planctomycetales</taxon>
        <taxon>Planctomycetaceae</taxon>
        <taxon>Polystyrenella</taxon>
    </lineage>
</organism>
<evidence type="ECO:0000256" key="1">
    <source>
        <dbReference type="SAM" id="Phobius"/>
    </source>
</evidence>
<dbReference type="EMBL" id="CP036281">
    <property type="protein sequence ID" value="QDU79887.1"/>
    <property type="molecule type" value="Genomic_DNA"/>
</dbReference>
<keyword evidence="3" id="KW-1185">Reference proteome</keyword>
<keyword evidence="1" id="KW-0472">Membrane</keyword>
<dbReference type="RefSeq" id="WP_144994849.1">
    <property type="nucleotide sequence ID" value="NZ_CP036281.1"/>
</dbReference>
<reference evidence="2 3" key="1">
    <citation type="submission" date="2019-02" db="EMBL/GenBank/DDBJ databases">
        <title>Deep-cultivation of Planctomycetes and their phenomic and genomic characterization uncovers novel biology.</title>
        <authorList>
            <person name="Wiegand S."/>
            <person name="Jogler M."/>
            <person name="Boedeker C."/>
            <person name="Pinto D."/>
            <person name="Vollmers J."/>
            <person name="Rivas-Marin E."/>
            <person name="Kohn T."/>
            <person name="Peeters S.H."/>
            <person name="Heuer A."/>
            <person name="Rast P."/>
            <person name="Oberbeckmann S."/>
            <person name="Bunk B."/>
            <person name="Jeske O."/>
            <person name="Meyerdierks A."/>
            <person name="Storesund J.E."/>
            <person name="Kallscheuer N."/>
            <person name="Luecker S."/>
            <person name="Lage O.M."/>
            <person name="Pohl T."/>
            <person name="Merkel B.J."/>
            <person name="Hornburger P."/>
            <person name="Mueller R.-W."/>
            <person name="Bruemmer F."/>
            <person name="Labrenz M."/>
            <person name="Spormann A.M."/>
            <person name="Op den Camp H."/>
            <person name="Overmann J."/>
            <person name="Amann R."/>
            <person name="Jetten M.S.M."/>
            <person name="Mascher T."/>
            <person name="Medema M.H."/>
            <person name="Devos D.P."/>
            <person name="Kaster A.-K."/>
            <person name="Ovreas L."/>
            <person name="Rohde M."/>
            <person name="Galperin M.Y."/>
            <person name="Jogler C."/>
        </authorList>
    </citation>
    <scope>NUCLEOTIDE SEQUENCE [LARGE SCALE GENOMIC DNA]</scope>
    <source>
        <strain evidence="2 3">Pla110</strain>
    </source>
</reference>
<sequence length="222" mass="24953">MSSELQIVDLWEKKQENGTRVGLLTDQGLYDLTLDKKPLRNLKEAIQSQTDFAEFIPSKSKIIPLEKITQLRYQQDSEQFSVSFINHKEKAKKAQFEVASKEDALFHVEKIGSMIGCSRPSRVEDATVNDIIWGPLWVTGIIVALAAGGTYMLLHPEEMGEGSTRSARRGRFMYMIAEMITMEGLIAIGALSVVICVGYLAYKLKKRPQVNFYESQLSASVK</sequence>
<protein>
    <submittedName>
        <fullName evidence="2">Uncharacterized protein</fullName>
    </submittedName>
</protein>
<feature type="transmembrane region" description="Helical" evidence="1">
    <location>
        <begin position="131"/>
        <end position="154"/>
    </location>
</feature>
<dbReference type="AlphaFoldDB" id="A0A518CKZ0"/>
<name>A0A518CKZ0_9PLAN</name>
<feature type="transmembrane region" description="Helical" evidence="1">
    <location>
        <begin position="175"/>
        <end position="202"/>
    </location>
</feature>
<accession>A0A518CKZ0</accession>
<evidence type="ECO:0000313" key="2">
    <source>
        <dbReference type="EMBL" id="QDU79887.1"/>
    </source>
</evidence>